<dbReference type="Proteomes" id="UP001153148">
    <property type="component" value="Unassembled WGS sequence"/>
</dbReference>
<accession>A0ABN7PN20</accession>
<protein>
    <submittedName>
        <fullName evidence="2">Uncharacterized protein</fullName>
    </submittedName>
</protein>
<evidence type="ECO:0000256" key="1">
    <source>
        <dbReference type="SAM" id="MobiDB-lite"/>
    </source>
</evidence>
<gene>
    <name evidence="2" type="ORF">TPAB3V08_LOCUS13864</name>
</gene>
<feature type="compositionally biased region" description="Polar residues" evidence="1">
    <location>
        <begin position="70"/>
        <end position="83"/>
    </location>
</feature>
<comment type="caution">
    <text evidence="2">The sequence shown here is derived from an EMBL/GenBank/DDBJ whole genome shotgun (WGS) entry which is preliminary data.</text>
</comment>
<evidence type="ECO:0000313" key="3">
    <source>
        <dbReference type="Proteomes" id="UP001153148"/>
    </source>
</evidence>
<name>A0ABN7PN20_TIMPD</name>
<proteinExistence type="predicted"/>
<feature type="region of interest" description="Disordered" evidence="1">
    <location>
        <begin position="62"/>
        <end position="89"/>
    </location>
</feature>
<organism evidence="2 3">
    <name type="scientific">Timema podura</name>
    <name type="common">Walking stick</name>
    <dbReference type="NCBI Taxonomy" id="61482"/>
    <lineage>
        <taxon>Eukaryota</taxon>
        <taxon>Metazoa</taxon>
        <taxon>Ecdysozoa</taxon>
        <taxon>Arthropoda</taxon>
        <taxon>Hexapoda</taxon>
        <taxon>Insecta</taxon>
        <taxon>Pterygota</taxon>
        <taxon>Neoptera</taxon>
        <taxon>Polyneoptera</taxon>
        <taxon>Phasmatodea</taxon>
        <taxon>Timematodea</taxon>
        <taxon>Timematoidea</taxon>
        <taxon>Timematidae</taxon>
        <taxon>Timema</taxon>
    </lineage>
</organism>
<keyword evidence="3" id="KW-1185">Reference proteome</keyword>
<reference evidence="2" key="1">
    <citation type="submission" date="2021-03" db="EMBL/GenBank/DDBJ databases">
        <authorList>
            <person name="Tran Van P."/>
        </authorList>
    </citation>
    <scope>NUCLEOTIDE SEQUENCE</scope>
</reference>
<dbReference type="EMBL" id="CAJPIN010060758">
    <property type="protein sequence ID" value="CAG2066921.1"/>
    <property type="molecule type" value="Genomic_DNA"/>
</dbReference>
<sequence length="89" mass="9734">MFENGRFFFNKEVYPNSRGGRVGSHFGKNHSQCNRLDSNLDHPVIGSPVYCESSALDHVATEAGFGGGSNHSKPNENASNNSARDFLFV</sequence>
<evidence type="ECO:0000313" key="2">
    <source>
        <dbReference type="EMBL" id="CAG2066921.1"/>
    </source>
</evidence>